<evidence type="ECO:0000313" key="2">
    <source>
        <dbReference type="EMBL" id="KAL3098009.1"/>
    </source>
</evidence>
<dbReference type="Proteomes" id="UP001620626">
    <property type="component" value="Unassembled WGS sequence"/>
</dbReference>
<proteinExistence type="predicted"/>
<dbReference type="AlphaFoldDB" id="A0ABD2K545"/>
<evidence type="ECO:0000313" key="3">
    <source>
        <dbReference type="Proteomes" id="UP001620626"/>
    </source>
</evidence>
<feature type="region of interest" description="Disordered" evidence="1">
    <location>
        <begin position="83"/>
        <end position="106"/>
    </location>
</feature>
<organism evidence="2 3">
    <name type="scientific">Heterodera trifolii</name>
    <dbReference type="NCBI Taxonomy" id="157864"/>
    <lineage>
        <taxon>Eukaryota</taxon>
        <taxon>Metazoa</taxon>
        <taxon>Ecdysozoa</taxon>
        <taxon>Nematoda</taxon>
        <taxon>Chromadorea</taxon>
        <taxon>Rhabditida</taxon>
        <taxon>Tylenchina</taxon>
        <taxon>Tylenchomorpha</taxon>
        <taxon>Tylenchoidea</taxon>
        <taxon>Heteroderidae</taxon>
        <taxon>Heteroderinae</taxon>
        <taxon>Heterodera</taxon>
    </lineage>
</organism>
<comment type="caution">
    <text evidence="2">The sequence shown here is derived from an EMBL/GenBank/DDBJ whole genome shotgun (WGS) entry which is preliminary data.</text>
</comment>
<gene>
    <name evidence="2" type="ORF">niasHT_027554</name>
</gene>
<feature type="compositionally biased region" description="Basic and acidic residues" evidence="1">
    <location>
        <begin position="94"/>
        <end position="106"/>
    </location>
</feature>
<dbReference type="EMBL" id="JBICBT010000830">
    <property type="protein sequence ID" value="KAL3098009.1"/>
    <property type="molecule type" value="Genomic_DNA"/>
</dbReference>
<reference evidence="2 3" key="1">
    <citation type="submission" date="2024-10" db="EMBL/GenBank/DDBJ databases">
        <authorList>
            <person name="Kim D."/>
        </authorList>
    </citation>
    <scope>NUCLEOTIDE SEQUENCE [LARGE SCALE GENOMIC DNA]</scope>
    <source>
        <strain evidence="2">BH-2024</strain>
    </source>
</reference>
<protein>
    <submittedName>
        <fullName evidence="2">Uncharacterized protein</fullName>
    </submittedName>
</protein>
<evidence type="ECO:0000256" key="1">
    <source>
        <dbReference type="SAM" id="MobiDB-lite"/>
    </source>
</evidence>
<sequence length="106" mass="12194">MLVVSAVVREKKERISFKSNDPINARSTPSLFALVNAILFQQRLKRRRLNEMETKPAEDSSKVSAQFAQRKIAREKISISLKHSQSLPMIRSKKLTDKSGKQRKEK</sequence>
<name>A0ABD2K545_9BILA</name>
<keyword evidence="3" id="KW-1185">Reference proteome</keyword>
<accession>A0ABD2K545</accession>